<dbReference type="InterPro" id="IPR010622">
    <property type="entry name" value="FAST_Leu-rich"/>
</dbReference>
<dbReference type="STRING" id="48709.A0A1D2N7K4"/>
<proteinExistence type="predicted"/>
<evidence type="ECO:0000259" key="1">
    <source>
        <dbReference type="PROSITE" id="PS51286"/>
    </source>
</evidence>
<keyword evidence="2" id="KW-0418">Kinase</keyword>
<sequence length="839" mass="94998">MTGEFWNRLRTRQCQMNRNDDKLMTLTAITKCIKISVEWSYDKSKWHHCVVSGIAKCTTTKCSSGSVVVYRYCSRSAHCFMPAVSKSSGPHLSSYVSMPPVSISCGNALAKLKNLSFSTRRSNLNHGCQRHMSSWLRSSGVLFIKGTNDGGDDTGFPTNNTRRPRTGKELGETSILRQDGHNIDEVPAAVIRSDSSDKPTKGPLRTYVDLDPTEEAAFIEGFSNFHTPQQVLKLLDTIPSQEVTPFVSYSILKKLFELESNFGFRNDGRSWLNASDNSSTETFARLAIVTRLIDTITTTDNNSLLLDTVDLLRRESQSENISTHSVYESENQLEYKNKLLQEVLIRVTEGKLELEDVCKAVVILGKLEEDNGFSLNGDFIDKFWVGIMDRSDDINSENVVDVLRTVKYFKKSSRLVLNLVERKLMSLWWKLSTETVADICSILTSDDGPVKQAGAIAPEKTSHGMTSWQVTNRLLMTLSKCCNLNIHKVTEKELTKIVKAFYTLNFCDSAIEQALNKYMKAKCLKITDPQLVSNIMDFSRKFRLRFPNILEAASQFVVKNNASNLSPPQFASILRSFGDLDFQPTEGPKFWEIVENYLSEKFIQFPPKDVVSLLLSFVYLMKYPINFVDKTFSPYFLDRLHTSEPDFLRLQQHRSSLKLLDIAMTVECKNKYGGPLLPKDFTSRTIFIDGRILRMSNVLKEALMGICVNSSIDISVVLPSLPLNPIFTADIILTTPKLESETDRHNFLRSHITSYLLYTTPPPSAKHSDLTVILVNIPEHFSSDAKYLIGMQSMRKRILKSLGFNVVSMKYQELNAAKNDFNMLTEYIERKLGDLPCIL</sequence>
<reference evidence="2 3" key="1">
    <citation type="journal article" date="2016" name="Genome Biol. Evol.">
        <title>Gene Family Evolution Reflects Adaptation to Soil Environmental Stressors in the Genome of the Collembolan Orchesella cincta.</title>
        <authorList>
            <person name="Faddeeva-Vakhrusheva A."/>
            <person name="Derks M.F."/>
            <person name="Anvar S.Y."/>
            <person name="Agamennone V."/>
            <person name="Suring W."/>
            <person name="Smit S."/>
            <person name="van Straalen N.M."/>
            <person name="Roelofs D."/>
        </authorList>
    </citation>
    <scope>NUCLEOTIDE SEQUENCE [LARGE SCALE GENOMIC DNA]</scope>
    <source>
        <tissue evidence="2">Mixed pool</tissue>
    </source>
</reference>
<dbReference type="InterPro" id="IPR013584">
    <property type="entry name" value="RAP"/>
</dbReference>
<gene>
    <name evidence="2" type="ORF">Ocin01_05632</name>
</gene>
<feature type="domain" description="RAP" evidence="1">
    <location>
        <begin position="771"/>
        <end position="830"/>
    </location>
</feature>
<dbReference type="AlphaFoldDB" id="A0A1D2N7K4"/>
<name>A0A1D2N7K4_ORCCI</name>
<accession>A0A1D2N7K4</accession>
<dbReference type="OMA" id="XRYLANS"/>
<organism evidence="2 3">
    <name type="scientific">Orchesella cincta</name>
    <name type="common">Springtail</name>
    <name type="synonym">Podura cincta</name>
    <dbReference type="NCBI Taxonomy" id="48709"/>
    <lineage>
        <taxon>Eukaryota</taxon>
        <taxon>Metazoa</taxon>
        <taxon>Ecdysozoa</taxon>
        <taxon>Arthropoda</taxon>
        <taxon>Hexapoda</taxon>
        <taxon>Collembola</taxon>
        <taxon>Entomobryomorpha</taxon>
        <taxon>Entomobryoidea</taxon>
        <taxon>Orchesellidae</taxon>
        <taxon>Orchesellinae</taxon>
        <taxon>Orchesella</taxon>
    </lineage>
</organism>
<dbReference type="EMBL" id="LJIJ01000174">
    <property type="protein sequence ID" value="ODN01055.1"/>
    <property type="molecule type" value="Genomic_DNA"/>
</dbReference>
<dbReference type="Pfam" id="PF08373">
    <property type="entry name" value="RAP"/>
    <property type="match status" value="1"/>
</dbReference>
<dbReference type="Pfam" id="PF06743">
    <property type="entry name" value="FAST_1"/>
    <property type="match status" value="1"/>
</dbReference>
<keyword evidence="2" id="KW-0808">Transferase</keyword>
<dbReference type="PROSITE" id="PS51286">
    <property type="entry name" value="RAP"/>
    <property type="match status" value="1"/>
</dbReference>
<dbReference type="SMART" id="SM00952">
    <property type="entry name" value="RAP"/>
    <property type="match status" value="1"/>
</dbReference>
<keyword evidence="3" id="KW-1185">Reference proteome</keyword>
<dbReference type="Proteomes" id="UP000094527">
    <property type="component" value="Unassembled WGS sequence"/>
</dbReference>
<evidence type="ECO:0000313" key="2">
    <source>
        <dbReference type="EMBL" id="ODN01055.1"/>
    </source>
</evidence>
<dbReference type="GO" id="GO:0016301">
    <property type="term" value="F:kinase activity"/>
    <property type="evidence" value="ECO:0007669"/>
    <property type="project" value="UniProtKB-KW"/>
</dbReference>
<dbReference type="GO" id="GO:0044528">
    <property type="term" value="P:regulation of mitochondrial mRNA stability"/>
    <property type="evidence" value="ECO:0007669"/>
    <property type="project" value="InterPro"/>
</dbReference>
<dbReference type="OrthoDB" id="385235at2759"/>
<evidence type="ECO:0000313" key="3">
    <source>
        <dbReference type="Proteomes" id="UP000094527"/>
    </source>
</evidence>
<comment type="caution">
    <text evidence="2">The sequence shown here is derived from an EMBL/GenBank/DDBJ whole genome shotgun (WGS) entry which is preliminary data.</text>
</comment>
<protein>
    <submittedName>
        <fullName evidence="2">FAST kinase domain-containing protein 3</fullName>
    </submittedName>
</protein>